<feature type="compositionally biased region" description="Basic residues" evidence="1">
    <location>
        <begin position="171"/>
        <end position="180"/>
    </location>
</feature>
<name>A0A8J8NW75_HALGN</name>
<reference evidence="2" key="1">
    <citation type="submission" date="2019-06" db="EMBL/GenBank/DDBJ databases">
        <authorList>
            <person name="Zheng W."/>
        </authorList>
    </citation>
    <scope>NUCLEOTIDE SEQUENCE</scope>
    <source>
        <strain evidence="2">QDHG01</strain>
    </source>
</reference>
<dbReference type="EMBL" id="RRYP01004661">
    <property type="protein sequence ID" value="TNV82688.1"/>
    <property type="molecule type" value="Genomic_DNA"/>
</dbReference>
<organism evidence="2 3">
    <name type="scientific">Halteria grandinella</name>
    <dbReference type="NCBI Taxonomy" id="5974"/>
    <lineage>
        <taxon>Eukaryota</taxon>
        <taxon>Sar</taxon>
        <taxon>Alveolata</taxon>
        <taxon>Ciliophora</taxon>
        <taxon>Intramacronucleata</taxon>
        <taxon>Spirotrichea</taxon>
        <taxon>Stichotrichia</taxon>
        <taxon>Sporadotrichida</taxon>
        <taxon>Halteriidae</taxon>
        <taxon>Halteria</taxon>
    </lineage>
</organism>
<evidence type="ECO:0000313" key="2">
    <source>
        <dbReference type="EMBL" id="TNV82688.1"/>
    </source>
</evidence>
<accession>A0A8J8NW75</accession>
<keyword evidence="3" id="KW-1185">Reference proteome</keyword>
<evidence type="ECO:0000256" key="1">
    <source>
        <dbReference type="SAM" id="MobiDB-lite"/>
    </source>
</evidence>
<evidence type="ECO:0000313" key="3">
    <source>
        <dbReference type="Proteomes" id="UP000785679"/>
    </source>
</evidence>
<dbReference type="AlphaFoldDB" id="A0A8J8NW75"/>
<proteinExistence type="predicted"/>
<comment type="caution">
    <text evidence="2">The sequence shown here is derived from an EMBL/GenBank/DDBJ whole genome shotgun (WGS) entry which is preliminary data.</text>
</comment>
<feature type="region of interest" description="Disordered" evidence="1">
    <location>
        <begin position="160"/>
        <end position="186"/>
    </location>
</feature>
<gene>
    <name evidence="2" type="ORF">FGO68_gene14792</name>
</gene>
<dbReference type="Proteomes" id="UP000785679">
    <property type="component" value="Unassembled WGS sequence"/>
</dbReference>
<protein>
    <submittedName>
        <fullName evidence="2">Uncharacterized protein</fullName>
    </submittedName>
</protein>
<sequence length="313" mass="34482">MTFCSYSCMPLLSMIWKRLLMHRTSLLTQKDLPSLLVILMTSADCTMLGFFAPESVKPSIINSIIILKVIYLLNFIFPPPIQHSWQTNCLKPFSRKQASRHSDKSSTIRVSTPRFISMKDTYSLRNGGMVWGLIRGQASRSSSLESSGIERSCLTLIQRTSQCSNQPTPRSSKRSPKKSPLRQCIPSTSPMTAIKASMATARTAFLISTTQMRALSTTRTTPTGCRSCRSSASTLSGSCYLGCCFGCGQGIGSPRQRSMIGSRGLSRGLCRIRRLKRLRTSSSNSFYLTSLAKSSRSKTSLGKSTMCSGTMPR</sequence>